<feature type="compositionally biased region" description="Gly residues" evidence="1">
    <location>
        <begin position="7"/>
        <end position="16"/>
    </location>
</feature>
<feature type="region of interest" description="Disordered" evidence="1">
    <location>
        <begin position="374"/>
        <end position="406"/>
    </location>
</feature>
<keyword evidence="4" id="KW-1185">Reference proteome</keyword>
<evidence type="ECO:0000256" key="2">
    <source>
        <dbReference type="SAM" id="Phobius"/>
    </source>
</evidence>
<keyword evidence="2" id="KW-0812">Transmembrane</keyword>
<comment type="caution">
    <text evidence="3">The sequence shown here is derived from an EMBL/GenBank/DDBJ whole genome shotgun (WGS) entry which is preliminary data.</text>
</comment>
<sequence length="406" mass="43586">MSQPPNQGGGWNGPQGPGQPWDPASGQAFPPPGQYPQFPQNQPFPPGQFPPGQPPYGQPQYGPPPGYGPPTGGPPWGPPPGPPTRAPWWRRGWVIGPIIAGIVVILVIATTVSLLVLSDDDSDPSDTVTAYLQALSDGDAKKALSTIDEPGNTKLLTDDILKRQQAKAKIGDIKVVRSMTTSERAIVKATYNFGQRNADVDFRLTETDGDWKVEQGAIEIDLSSGSIEKNKPTLFGVDVSGDSKAYVFPGPLEWGTSNKYIAATDGKADDWPVGPYSSYYPQLDFDISKDGNKAASIAVTAYLQYCAQSTQTDASVDKPGCEQEVFAFDALPGTVTWSDPRTMELSSLKLRYSGYTDSDAIAVSGSVPWQATYRSNRSPAPVTRSATDYLSGDVDLSKDPPQFQPN</sequence>
<feature type="compositionally biased region" description="Polar residues" evidence="1">
    <location>
        <begin position="374"/>
        <end position="388"/>
    </location>
</feature>
<feature type="region of interest" description="Disordered" evidence="1">
    <location>
        <begin position="1"/>
        <end position="83"/>
    </location>
</feature>
<evidence type="ECO:0000313" key="3">
    <source>
        <dbReference type="EMBL" id="MCP2176254.1"/>
    </source>
</evidence>
<reference evidence="3 4" key="1">
    <citation type="submission" date="2022-06" db="EMBL/GenBank/DDBJ databases">
        <title>Genomic Encyclopedia of Archaeal and Bacterial Type Strains, Phase II (KMG-II): from individual species to whole genera.</title>
        <authorList>
            <person name="Goeker M."/>
        </authorList>
    </citation>
    <scope>NUCLEOTIDE SEQUENCE [LARGE SCALE GENOMIC DNA]</scope>
    <source>
        <strain evidence="3 4">DSM 44693</strain>
    </source>
</reference>
<dbReference type="Proteomes" id="UP001206895">
    <property type="component" value="Unassembled WGS sequence"/>
</dbReference>
<keyword evidence="2" id="KW-1133">Transmembrane helix</keyword>
<proteinExistence type="predicted"/>
<dbReference type="RefSeq" id="WP_253661262.1">
    <property type="nucleotide sequence ID" value="NZ_BAAAJQ010000001.1"/>
</dbReference>
<dbReference type="SUPFAM" id="SSF81995">
    <property type="entry name" value="beta-sandwich domain of Sec23/24"/>
    <property type="match status" value="1"/>
</dbReference>
<dbReference type="EMBL" id="JAMTCJ010000002">
    <property type="protein sequence ID" value="MCP2176254.1"/>
    <property type="molecule type" value="Genomic_DNA"/>
</dbReference>
<gene>
    <name evidence="3" type="ORF">LX13_002073</name>
</gene>
<accession>A0ABT1HDJ8</accession>
<evidence type="ECO:0008006" key="5">
    <source>
        <dbReference type="Google" id="ProtNLM"/>
    </source>
</evidence>
<dbReference type="Gene3D" id="3.10.450.50">
    <property type="match status" value="1"/>
</dbReference>
<keyword evidence="2" id="KW-0472">Membrane</keyword>
<evidence type="ECO:0000256" key="1">
    <source>
        <dbReference type="SAM" id="MobiDB-lite"/>
    </source>
</evidence>
<name>A0ABT1HDJ8_9NOCA</name>
<feature type="transmembrane region" description="Helical" evidence="2">
    <location>
        <begin position="93"/>
        <end position="117"/>
    </location>
</feature>
<feature type="compositionally biased region" description="Pro residues" evidence="1">
    <location>
        <begin position="42"/>
        <end position="83"/>
    </location>
</feature>
<evidence type="ECO:0000313" key="4">
    <source>
        <dbReference type="Proteomes" id="UP001206895"/>
    </source>
</evidence>
<organism evidence="3 4">
    <name type="scientific">Williamsia maris</name>
    <dbReference type="NCBI Taxonomy" id="72806"/>
    <lineage>
        <taxon>Bacteria</taxon>
        <taxon>Bacillati</taxon>
        <taxon>Actinomycetota</taxon>
        <taxon>Actinomycetes</taxon>
        <taxon>Mycobacteriales</taxon>
        <taxon>Nocardiaceae</taxon>
        <taxon>Williamsia</taxon>
    </lineage>
</organism>
<protein>
    <recommendedName>
        <fullName evidence="5">DUF4878 domain-containing protein</fullName>
    </recommendedName>
</protein>